<dbReference type="SUPFAM" id="SSF81321">
    <property type="entry name" value="Family A G protein-coupled receptor-like"/>
    <property type="match status" value="1"/>
</dbReference>
<name>A0A814JSL7_9BILA</name>
<evidence type="ECO:0000313" key="2">
    <source>
        <dbReference type="EMBL" id="CAF1042019.1"/>
    </source>
</evidence>
<feature type="transmembrane region" description="Helical" evidence="1">
    <location>
        <begin position="206"/>
        <end position="232"/>
    </location>
</feature>
<dbReference type="OrthoDB" id="10211001at2759"/>
<dbReference type="EMBL" id="CAJNOC010005090">
    <property type="protein sequence ID" value="CAF1042019.1"/>
    <property type="molecule type" value="Genomic_DNA"/>
</dbReference>
<protein>
    <submittedName>
        <fullName evidence="2">Uncharacterized protein</fullName>
    </submittedName>
</protein>
<keyword evidence="3" id="KW-1185">Reference proteome</keyword>
<evidence type="ECO:0000256" key="1">
    <source>
        <dbReference type="SAM" id="Phobius"/>
    </source>
</evidence>
<feature type="transmembrane region" description="Helical" evidence="1">
    <location>
        <begin position="293"/>
        <end position="319"/>
    </location>
</feature>
<organism evidence="2 3">
    <name type="scientific">Brachionus calyciflorus</name>
    <dbReference type="NCBI Taxonomy" id="104777"/>
    <lineage>
        <taxon>Eukaryota</taxon>
        <taxon>Metazoa</taxon>
        <taxon>Spiralia</taxon>
        <taxon>Gnathifera</taxon>
        <taxon>Rotifera</taxon>
        <taxon>Eurotatoria</taxon>
        <taxon>Monogononta</taxon>
        <taxon>Pseudotrocha</taxon>
        <taxon>Ploima</taxon>
        <taxon>Brachionidae</taxon>
        <taxon>Brachionus</taxon>
    </lineage>
</organism>
<keyword evidence="1" id="KW-0812">Transmembrane</keyword>
<dbReference type="Proteomes" id="UP000663879">
    <property type="component" value="Unassembled WGS sequence"/>
</dbReference>
<feature type="transmembrane region" description="Helical" evidence="1">
    <location>
        <begin position="340"/>
        <end position="359"/>
    </location>
</feature>
<keyword evidence="1" id="KW-0472">Membrane</keyword>
<evidence type="ECO:0000313" key="3">
    <source>
        <dbReference type="Proteomes" id="UP000663879"/>
    </source>
</evidence>
<comment type="caution">
    <text evidence="2">The sequence shown here is derived from an EMBL/GenBank/DDBJ whole genome shotgun (WGS) entry which is preliminary data.</text>
</comment>
<feature type="transmembrane region" description="Helical" evidence="1">
    <location>
        <begin position="412"/>
        <end position="441"/>
    </location>
</feature>
<dbReference type="AlphaFoldDB" id="A0A814JSL7"/>
<gene>
    <name evidence="2" type="ORF">OXX778_LOCUS18398</name>
</gene>
<sequence length="490" mass="58179">MIKRNLLGFKEVDNFDIDSNIKIAIFDLYKININRKLLSLQVFKNVRDIYLNGQLKLIYEKSFSYFDDLRTLSINANIDFNFLSQNLNFINFLNTNLNITINNTITMYFNDYQFPNEDICFFKGFPRNRFISLGPELYGTQCTCLNFWLFNNYFYDEGMKLIKDYCLNPQDFDTCNFTLLTKKCDLKLYETKSVKTQFDYFYDSELLSLFATILTPFVCVLGLVTNMINMIIFKYYMKIFVKKKEMNLMMYQFMFYNSILNFLYCFIYIFHLLNVCISINGVYCLFISRSEIVQYYEIVIVDFLGGILKVLSNIFNLSISIKRYVSLEKNSLFSKFKLNGLWKKFTFLLIIIFVFLVNIDKLLTSSVNKDNLMNDNYMGYLEFPIKNTFTGLFDSEFVSSGRSYLSKAKKPFYFAIFCINFVINDLFIFLAITIVDVFLLIKFKSNMTYKNRFFGKNNFDGKIKKNDEKNLRITTTIIVNYVLRRLLRFA</sequence>
<feature type="transmembrane region" description="Helical" evidence="1">
    <location>
        <begin position="253"/>
        <end position="273"/>
    </location>
</feature>
<accession>A0A814JSL7</accession>
<keyword evidence="1" id="KW-1133">Transmembrane helix</keyword>
<proteinExistence type="predicted"/>
<reference evidence="2" key="1">
    <citation type="submission" date="2021-02" db="EMBL/GenBank/DDBJ databases">
        <authorList>
            <person name="Nowell W R."/>
        </authorList>
    </citation>
    <scope>NUCLEOTIDE SEQUENCE</scope>
    <source>
        <strain evidence="2">Ploen Becks lab</strain>
    </source>
</reference>